<dbReference type="AlphaFoldDB" id="F0QRJ1"/>
<name>F0QRJ1_MYCSL</name>
<dbReference type="STRING" id="768700.MSU_0579"/>
<keyword evidence="2" id="KW-1185">Reference proteome</keyword>
<dbReference type="RefSeq" id="WP_013609964.1">
    <property type="nucleotide sequence ID" value="NC_015155.1"/>
</dbReference>
<organism evidence="1 2">
    <name type="scientific">Mycoplasma suis (strain Illinois)</name>
    <dbReference type="NCBI Taxonomy" id="768700"/>
    <lineage>
        <taxon>Bacteria</taxon>
        <taxon>Bacillati</taxon>
        <taxon>Mycoplasmatota</taxon>
        <taxon>Mollicutes</taxon>
        <taxon>Mycoplasmataceae</taxon>
        <taxon>Mycoplasma</taxon>
    </lineage>
</organism>
<accession>F0QRJ1</accession>
<reference evidence="1 2" key="1">
    <citation type="journal article" date="2011" name="J. Bacteriol.">
        <title>Complete genome sequences of two hemotropic Mycoplasmas, Mycoplasma haemofelis strain Ohio2 and Mycoplasma suis strain Illinois.</title>
        <authorList>
            <person name="Messick J.B."/>
            <person name="Santos A.P."/>
            <person name="Guimaraes A.M."/>
        </authorList>
    </citation>
    <scope>NUCLEOTIDE SEQUENCE [LARGE SCALE GENOMIC DNA]</scope>
    <source>
        <strain evidence="1 2">Illinois</strain>
    </source>
</reference>
<dbReference type="HOGENOM" id="CLU_065560_0_0_14"/>
<dbReference type="KEGG" id="mss:MSU_0579"/>
<evidence type="ECO:0000313" key="1">
    <source>
        <dbReference type="EMBL" id="ADX98111.1"/>
    </source>
</evidence>
<protein>
    <submittedName>
        <fullName evidence="1">Uncharacterized protein</fullName>
    </submittedName>
</protein>
<dbReference type="EMBL" id="CP002525">
    <property type="protein sequence ID" value="ADX98111.1"/>
    <property type="molecule type" value="Genomic_DNA"/>
</dbReference>
<dbReference type="Proteomes" id="UP000007484">
    <property type="component" value="Chromosome"/>
</dbReference>
<proteinExistence type="predicted"/>
<sequence length="343" mass="39022">MKTSLAVLTTISLAGGGTTPLILSSSQSSLFSNQNSMHASSMQKTNFEAKSDKSLNFGGSTVEKLETKGLGQLSNSSSMKIEVAEKTELPKEEVIPEKKSQSFSIQEIFSAMSQEQKVQEFASRREAITVASKKKLTSSAEFREVFETLKINEQDISDSISREVKTVNPEVTYYLREEGRKALKTFFEEQINLRKQRDELTKDFDSSIGVRNRRSVQTSSSQEEMKRVVESLNSIGWTNQGLDWAPLFDKYGNKNFGDNDNPFRFLVKDEKDWSSWVTKVKKVRDEKQKYMDNHRTCGVIFLAFGGNSFCYPELDKYTNDVKKAEAEMEVLIGRNLFRKMKQS</sequence>
<gene>
    <name evidence="1" type="ordered locus">MSU_0579</name>
</gene>
<evidence type="ECO:0000313" key="2">
    <source>
        <dbReference type="Proteomes" id="UP000007484"/>
    </source>
</evidence>